<dbReference type="GeneID" id="24101777"/>
<protein>
    <submittedName>
        <fullName evidence="1">Uncharacterized protein</fullName>
    </submittedName>
</protein>
<sequence length="191" mass="20547">MSAYGHDGLSAHKLSPFDPAFPAHAYNTSPYALSPPPSYPSRSSRDLNTVPWSVDPADADLPIDPALKEERIRMLEAEFGTKQAPQDEGEKVGSVDANGNLITDGPRKRLAVRCIEILLALTASAASIYTALASSLPLLTICSDHQTTLSTSPREQAPRIPALRALLPDSALHDLPLHDLPLLLWSAQGRP</sequence>
<dbReference type="AlphaFoldDB" id="J7RH35"/>
<dbReference type="EMBL" id="HE797545">
    <property type="protein sequence ID" value="CCM06877.1"/>
    <property type="molecule type" value="Genomic_DNA"/>
</dbReference>
<dbReference type="Proteomes" id="UP000006352">
    <property type="component" value="Unassembled WGS sequence"/>
</dbReference>
<proteinExistence type="predicted"/>
<organism evidence="1 2">
    <name type="scientific">Fibroporia radiculosa</name>
    <dbReference type="NCBI Taxonomy" id="599839"/>
    <lineage>
        <taxon>Eukaryota</taxon>
        <taxon>Fungi</taxon>
        <taxon>Dikarya</taxon>
        <taxon>Basidiomycota</taxon>
        <taxon>Agaricomycotina</taxon>
        <taxon>Agaricomycetes</taxon>
        <taxon>Polyporales</taxon>
        <taxon>Fibroporiaceae</taxon>
        <taxon>Fibroporia</taxon>
    </lineage>
</organism>
<dbReference type="OrthoDB" id="3253553at2759"/>
<accession>J7RH35</accession>
<dbReference type="HOGENOM" id="CLU_1421443_0_0_1"/>
<keyword evidence="2" id="KW-1185">Reference proteome</keyword>
<reference evidence="1 2" key="1">
    <citation type="journal article" date="2012" name="Appl. Environ. Microbiol.">
        <title>Short-read sequencing for genomic analysis of the brown rot fungus Fibroporia radiculosa.</title>
        <authorList>
            <person name="Tang J.D."/>
            <person name="Perkins A.D."/>
            <person name="Sonstegard T.S."/>
            <person name="Schroeder S.G."/>
            <person name="Burgess S.C."/>
            <person name="Diehl S.V."/>
        </authorList>
    </citation>
    <scope>NUCLEOTIDE SEQUENCE [LARGE SCALE GENOMIC DNA]</scope>
    <source>
        <strain evidence="1 2">TFFH 294</strain>
    </source>
</reference>
<dbReference type="InParanoid" id="J7RH35"/>
<name>J7RH35_9APHY</name>
<evidence type="ECO:0000313" key="1">
    <source>
        <dbReference type="EMBL" id="CCM06877.1"/>
    </source>
</evidence>
<dbReference type="RefSeq" id="XP_012176898.1">
    <property type="nucleotide sequence ID" value="XM_012321508.1"/>
</dbReference>
<evidence type="ECO:0000313" key="2">
    <source>
        <dbReference type="Proteomes" id="UP000006352"/>
    </source>
</evidence>
<gene>
    <name evidence="1" type="ORF">FIBRA_09185</name>
</gene>
<dbReference type="STRING" id="599839.J7RH35"/>